<dbReference type="EMBL" id="AP025594">
    <property type="protein sequence ID" value="BDG17764.1"/>
    <property type="molecule type" value="Genomic_DNA"/>
</dbReference>
<dbReference type="InterPro" id="IPR046335">
    <property type="entry name" value="LacI/GalR-like_sensor"/>
</dbReference>
<geneLocation type="plasmid" evidence="7">
    <name>pTB1</name>
</geneLocation>
<dbReference type="Proteomes" id="UP000182993">
    <property type="component" value="Plasmid pTB1"/>
</dbReference>
<dbReference type="OrthoDB" id="308642at2"/>
<keyword evidence="10" id="KW-1185">Reference proteome</keyword>
<dbReference type="InterPro" id="IPR000843">
    <property type="entry name" value="HTH_LacI"/>
</dbReference>
<protein>
    <submittedName>
        <fullName evidence="7">LacI family transcription regulator</fullName>
    </submittedName>
    <submittedName>
        <fullName evidence="8">LacI family transcriptional regulator</fullName>
    </submittedName>
</protein>
<dbReference type="AlphaFoldDB" id="A0A1J0LWD3"/>
<keyword evidence="1" id="KW-0678">Repressor</keyword>
<dbReference type="InterPro" id="IPR001387">
    <property type="entry name" value="Cro/C1-type_HTH"/>
</dbReference>
<dbReference type="GO" id="GO:0003700">
    <property type="term" value="F:DNA-binding transcription factor activity"/>
    <property type="evidence" value="ECO:0007669"/>
    <property type="project" value="TreeGrafter"/>
</dbReference>
<dbReference type="SMART" id="SM00354">
    <property type="entry name" value="HTH_LACI"/>
    <property type="match status" value="1"/>
</dbReference>
<dbReference type="InterPro" id="IPR010982">
    <property type="entry name" value="Lambda_DNA-bd_dom_sf"/>
</dbReference>
<accession>A0A1J0LWD3</accession>
<geneLocation type="plasmid" evidence="9">
    <name>ptb1</name>
</geneLocation>
<dbReference type="PROSITE" id="PS00356">
    <property type="entry name" value="HTH_LACI_1"/>
    <property type="match status" value="1"/>
</dbReference>
<evidence type="ECO:0000313" key="10">
    <source>
        <dbReference type="Proteomes" id="UP000831120"/>
    </source>
</evidence>
<evidence type="ECO:0000256" key="2">
    <source>
        <dbReference type="ARBA" id="ARBA00023015"/>
    </source>
</evidence>
<proteinExistence type="predicted"/>
<keyword evidence="3" id="KW-0238">DNA-binding</keyword>
<keyword evidence="2" id="KW-0805">Transcription regulation</keyword>
<dbReference type="KEGG" id="tbc:A0O31_02475"/>
<reference evidence="9" key="1">
    <citation type="submission" date="2016-06" db="EMBL/GenBank/DDBJ databases">
        <title>Whole genome sequencing of Thermus brockianus strain GE-1.</title>
        <authorList>
            <person name="Schaefers C."/>
            <person name="Blank S."/>
            <person name="Wiebusch S."/>
            <person name="Elleuche S."/>
            <person name="Antranikian G."/>
        </authorList>
    </citation>
    <scope>NUCLEOTIDE SEQUENCE [LARGE SCALE GENOMIC DNA]</scope>
    <source>
        <strain evidence="9">GE-1</strain>
        <plasmid evidence="9">ptb1</plasmid>
    </source>
</reference>
<dbReference type="EMBL" id="CP016313">
    <property type="protein sequence ID" value="APD10496.1"/>
    <property type="molecule type" value="Genomic_DNA"/>
</dbReference>
<dbReference type="GO" id="GO:0000976">
    <property type="term" value="F:transcription cis-regulatory region binding"/>
    <property type="evidence" value="ECO:0007669"/>
    <property type="project" value="TreeGrafter"/>
</dbReference>
<keyword evidence="7" id="KW-0614">Plasmid</keyword>
<dbReference type="Proteomes" id="UP000831120">
    <property type="component" value="Plasmid pTbrSNM4-1b"/>
</dbReference>
<feature type="domain" description="HTH cro/C1-type" evidence="6">
    <location>
        <begin position="7"/>
        <end position="54"/>
    </location>
</feature>
<dbReference type="PRINTS" id="PR00036">
    <property type="entry name" value="HTHLACI"/>
</dbReference>
<reference evidence="7" key="2">
    <citation type="journal article" date="2017" name="Stand. Genomic Sci.">
        <title>Complete genome sequence of Thermus brockianus GE-1 reveals key enzymes of xylan/xylose metabolism.</title>
        <authorList>
            <person name="Schaefers C."/>
            <person name="Blank S."/>
            <person name="Wiebusch S."/>
            <person name="Elleuche S."/>
            <person name="Antranikian G."/>
        </authorList>
    </citation>
    <scope>NUCLEOTIDE SEQUENCE</scope>
    <source>
        <strain evidence="7">GE-1</strain>
        <plasmid evidence="7">pTB1</plasmid>
    </source>
</reference>
<dbReference type="Gene3D" id="1.10.260.40">
    <property type="entry name" value="lambda repressor-like DNA-binding domains"/>
    <property type="match status" value="1"/>
</dbReference>
<dbReference type="CDD" id="cd01392">
    <property type="entry name" value="HTH_LacI"/>
    <property type="match status" value="1"/>
</dbReference>
<evidence type="ECO:0000313" key="7">
    <source>
        <dbReference type="EMBL" id="APD10496.1"/>
    </source>
</evidence>
<dbReference type="PROSITE" id="PS50943">
    <property type="entry name" value="HTH_CROC1"/>
    <property type="match status" value="1"/>
</dbReference>
<dbReference type="PANTHER" id="PTHR30146">
    <property type="entry name" value="LACI-RELATED TRANSCRIPTIONAL REPRESSOR"/>
    <property type="match status" value="1"/>
</dbReference>
<evidence type="ECO:0000256" key="3">
    <source>
        <dbReference type="ARBA" id="ARBA00023125"/>
    </source>
</evidence>
<keyword evidence="4" id="KW-0804">Transcription</keyword>
<evidence type="ECO:0000313" key="8">
    <source>
        <dbReference type="EMBL" id="BDG17764.1"/>
    </source>
</evidence>
<dbReference type="PANTHER" id="PTHR30146:SF148">
    <property type="entry name" value="HTH-TYPE TRANSCRIPTIONAL REPRESSOR PURR-RELATED"/>
    <property type="match status" value="1"/>
</dbReference>
<dbReference type="PROSITE" id="PS50932">
    <property type="entry name" value="HTH_LACI_2"/>
    <property type="match status" value="1"/>
</dbReference>
<evidence type="ECO:0000259" key="5">
    <source>
        <dbReference type="PROSITE" id="PS50932"/>
    </source>
</evidence>
<geneLocation type="plasmid" evidence="8 10">
    <name>pTbrSNM4-1b</name>
</geneLocation>
<evidence type="ECO:0000256" key="1">
    <source>
        <dbReference type="ARBA" id="ARBA00022491"/>
    </source>
</evidence>
<feature type="domain" description="HTH lacI-type" evidence="5">
    <location>
        <begin position="6"/>
        <end position="60"/>
    </location>
</feature>
<evidence type="ECO:0000259" key="6">
    <source>
        <dbReference type="PROSITE" id="PS50943"/>
    </source>
</evidence>
<dbReference type="SUPFAM" id="SSF47413">
    <property type="entry name" value="lambda repressor-like DNA-binding domains"/>
    <property type="match status" value="1"/>
</dbReference>
<sequence length="330" mass="36053">MTRTHPTIAEVARRAGVSPATVSRVLNGTARVSREKVRAVLQAIEELGYTPSPLAQSLAKGRSYAVGILLPDFGSPFYGPILEAITLELEATPFRPIAVPGHWSLVRELEALDFLRGHRVEAVVLLGTSLEESALKPLGVPVLAFGQALTGPQTWSLVLDNREAAHRATRYLLEKGHRHIAHISSHRGGADVRERLQGYRRAMREAGLAPRVVFGNLQEDGGYEATKELFARFPDTTAIFAANDQTAIGARLYLYEKGLRVPEDVSLVGFDDIPLAAYQIPPLTTVRQPAREIGHALAQALKALLEGEVPTLFPIPLQLVERYSVREVGT</sequence>
<dbReference type="SUPFAM" id="SSF53822">
    <property type="entry name" value="Periplasmic binding protein-like I"/>
    <property type="match status" value="1"/>
</dbReference>
<dbReference type="RefSeq" id="WP_071678181.1">
    <property type="nucleotide sequence ID" value="NZ_AP025594.1"/>
</dbReference>
<gene>
    <name evidence="7" type="ORF">A0O31_02475</name>
    <name evidence="8" type="ORF">TbrSNM41_24980</name>
</gene>
<dbReference type="InterPro" id="IPR028082">
    <property type="entry name" value="Peripla_BP_I"/>
</dbReference>
<organism evidence="7 9">
    <name type="scientific">Thermus brockianus</name>
    <dbReference type="NCBI Taxonomy" id="56956"/>
    <lineage>
        <taxon>Bacteria</taxon>
        <taxon>Thermotogati</taxon>
        <taxon>Deinococcota</taxon>
        <taxon>Deinococci</taxon>
        <taxon>Thermales</taxon>
        <taxon>Thermaceae</taxon>
        <taxon>Thermus</taxon>
    </lineage>
</organism>
<dbReference type="Pfam" id="PF13377">
    <property type="entry name" value="Peripla_BP_3"/>
    <property type="match status" value="1"/>
</dbReference>
<name>A0A1J0LWD3_THEBO</name>
<reference evidence="8 10" key="3">
    <citation type="journal article" date="2022" name="Microbiol. Resour. Announc.">
        <title>Complete Genome Sequences of Thermus Strains Isolated from Senami Hot Spring in Japan.</title>
        <authorList>
            <person name="Miyazaki K."/>
        </authorList>
    </citation>
    <scope>NUCLEOTIDE SEQUENCE [LARGE SCALE GENOMIC DNA]</scope>
    <source>
        <strain evidence="8 10">SNM4-1</strain>
        <plasmid evidence="8 10">pTbrSNM4-1b</plasmid>
    </source>
</reference>
<dbReference type="Pfam" id="PF00356">
    <property type="entry name" value="LacI"/>
    <property type="match status" value="1"/>
</dbReference>
<evidence type="ECO:0000313" key="9">
    <source>
        <dbReference type="Proteomes" id="UP000182993"/>
    </source>
</evidence>
<evidence type="ECO:0000256" key="4">
    <source>
        <dbReference type="ARBA" id="ARBA00023163"/>
    </source>
</evidence>
<dbReference type="Gene3D" id="3.40.50.2300">
    <property type="match status" value="2"/>
</dbReference>